<name>A0A1G2T228_9BACT</name>
<dbReference type="Gene3D" id="3.10.310.50">
    <property type="match status" value="1"/>
</dbReference>
<sequence length="278" mass="30619">MNWITGFILTFCFLNPLSLLGYIDPGAPLGHVNDFANLFKPETVSSLEATLSQFESETGHEIAIVTIESLPSDQTIETYAVELFEKWGIGKAKEDNGLLLLIARDDREMRIEVGYGLEPIITDIESSRIIRENLVPAFKNNDYDGGVIEAVNRIMQKVEAGELGEVEEKNDNLFPNFIYPILFMIFYGIRLLAPSKSWWFGGILGAIFGGVFFWSLKGILIMTLFGLLLDFWVSKTYKKSTWKDGHPPWFGGGHRGGGGGFGGFGGGMSGGGGASGRW</sequence>
<dbReference type="EMBL" id="MHVJ01000013">
    <property type="protein sequence ID" value="OHA91294.1"/>
    <property type="molecule type" value="Genomic_DNA"/>
</dbReference>
<accession>A0A1G2T228</accession>
<evidence type="ECO:0000256" key="1">
    <source>
        <dbReference type="SAM" id="Phobius"/>
    </source>
</evidence>
<dbReference type="Proteomes" id="UP000178612">
    <property type="component" value="Unassembled WGS sequence"/>
</dbReference>
<dbReference type="InterPro" id="IPR007621">
    <property type="entry name" value="TPM_dom"/>
</dbReference>
<keyword evidence="1" id="KW-1133">Transmembrane helix</keyword>
<reference evidence="3 4" key="1">
    <citation type="journal article" date="2016" name="Nat. Commun.">
        <title>Thousands of microbial genomes shed light on interconnected biogeochemical processes in an aquifer system.</title>
        <authorList>
            <person name="Anantharaman K."/>
            <person name="Brown C.T."/>
            <person name="Hug L.A."/>
            <person name="Sharon I."/>
            <person name="Castelle C.J."/>
            <person name="Probst A.J."/>
            <person name="Thomas B.C."/>
            <person name="Singh A."/>
            <person name="Wilkins M.J."/>
            <person name="Karaoz U."/>
            <person name="Brodie E.L."/>
            <person name="Williams K.H."/>
            <person name="Hubbard S.S."/>
            <person name="Banfield J.F."/>
        </authorList>
    </citation>
    <scope>NUCLEOTIDE SEQUENCE [LARGE SCALE GENOMIC DNA]</scope>
</reference>
<proteinExistence type="predicted"/>
<dbReference type="AlphaFoldDB" id="A0A1G2T228"/>
<keyword evidence="1" id="KW-0472">Membrane</keyword>
<feature type="transmembrane region" description="Helical" evidence="1">
    <location>
        <begin position="199"/>
        <end position="229"/>
    </location>
</feature>
<gene>
    <name evidence="3" type="ORF">A2758_02415</name>
</gene>
<dbReference type="PANTHER" id="PTHR30373:SF2">
    <property type="entry name" value="UPF0603 PROTEIN YGCG"/>
    <property type="match status" value="1"/>
</dbReference>
<dbReference type="Pfam" id="PF04536">
    <property type="entry name" value="TPM_phosphatase"/>
    <property type="match status" value="1"/>
</dbReference>
<feature type="transmembrane region" description="Helical" evidence="1">
    <location>
        <begin position="173"/>
        <end position="193"/>
    </location>
</feature>
<dbReference type="PANTHER" id="PTHR30373">
    <property type="entry name" value="UPF0603 PROTEIN YGCG"/>
    <property type="match status" value="1"/>
</dbReference>
<keyword evidence="1" id="KW-0812">Transmembrane</keyword>
<comment type="caution">
    <text evidence="3">The sequence shown here is derived from an EMBL/GenBank/DDBJ whole genome shotgun (WGS) entry which is preliminary data.</text>
</comment>
<evidence type="ECO:0000313" key="4">
    <source>
        <dbReference type="Proteomes" id="UP000178612"/>
    </source>
</evidence>
<evidence type="ECO:0000313" key="3">
    <source>
        <dbReference type="EMBL" id="OHA91294.1"/>
    </source>
</evidence>
<feature type="domain" description="TPM" evidence="2">
    <location>
        <begin position="32"/>
        <end position="156"/>
    </location>
</feature>
<protein>
    <recommendedName>
        <fullName evidence="2">TPM domain-containing protein</fullName>
    </recommendedName>
</protein>
<organism evidence="3 4">
    <name type="scientific">Candidatus Zambryskibacteria bacterium RIFCSPHIGHO2_01_FULL_49_18</name>
    <dbReference type="NCBI Taxonomy" id="1802740"/>
    <lineage>
        <taxon>Bacteria</taxon>
        <taxon>Candidatus Zambryskiibacteriota</taxon>
    </lineage>
</organism>
<evidence type="ECO:0000259" key="2">
    <source>
        <dbReference type="Pfam" id="PF04536"/>
    </source>
</evidence>